<gene>
    <name evidence="2" type="ORF">F511_02142</name>
</gene>
<proteinExistence type="predicted"/>
<evidence type="ECO:0000313" key="2">
    <source>
        <dbReference type="EMBL" id="KZV56643.1"/>
    </source>
</evidence>
<protein>
    <submittedName>
        <fullName evidence="2">Uncharacterized protein</fullName>
    </submittedName>
</protein>
<sequence length="203" mass="22041">MSSSKICPVDGLKRQSSQLVCWNDKNQLQALEEEDGPAGTSKGNQLEHLSGPSMMMTTSCSADEERSAGARRPAGELSDDEVSSDISNQQRATVQPAVGSYSTSRRKQQNIQSIATMNQLLLCIQSQDEVPVASYSGSSRRLQRVATSRQRIQSRATVDPVACYSDIAYQSTWNPDARKAEVAKNCNQAQSIQSSKNPVAAVK</sequence>
<organism evidence="2 3">
    <name type="scientific">Dorcoceras hygrometricum</name>
    <dbReference type="NCBI Taxonomy" id="472368"/>
    <lineage>
        <taxon>Eukaryota</taxon>
        <taxon>Viridiplantae</taxon>
        <taxon>Streptophyta</taxon>
        <taxon>Embryophyta</taxon>
        <taxon>Tracheophyta</taxon>
        <taxon>Spermatophyta</taxon>
        <taxon>Magnoliopsida</taxon>
        <taxon>eudicotyledons</taxon>
        <taxon>Gunneridae</taxon>
        <taxon>Pentapetalae</taxon>
        <taxon>asterids</taxon>
        <taxon>lamiids</taxon>
        <taxon>Lamiales</taxon>
        <taxon>Gesneriaceae</taxon>
        <taxon>Didymocarpoideae</taxon>
        <taxon>Trichosporeae</taxon>
        <taxon>Loxocarpinae</taxon>
        <taxon>Dorcoceras</taxon>
    </lineage>
</organism>
<feature type="compositionally biased region" description="Polar residues" evidence="1">
    <location>
        <begin position="84"/>
        <end position="93"/>
    </location>
</feature>
<dbReference type="Proteomes" id="UP000250235">
    <property type="component" value="Unassembled WGS sequence"/>
</dbReference>
<evidence type="ECO:0000313" key="3">
    <source>
        <dbReference type="Proteomes" id="UP000250235"/>
    </source>
</evidence>
<accession>A0A2Z7DGE3</accession>
<feature type="region of interest" description="Disordered" evidence="1">
    <location>
        <begin position="31"/>
        <end position="104"/>
    </location>
</feature>
<keyword evidence="3" id="KW-1185">Reference proteome</keyword>
<dbReference type="AlphaFoldDB" id="A0A2Z7DGE3"/>
<reference evidence="2 3" key="1">
    <citation type="journal article" date="2015" name="Proc. Natl. Acad. Sci. U.S.A.">
        <title>The resurrection genome of Boea hygrometrica: A blueprint for survival of dehydration.</title>
        <authorList>
            <person name="Xiao L."/>
            <person name="Yang G."/>
            <person name="Zhang L."/>
            <person name="Yang X."/>
            <person name="Zhao S."/>
            <person name="Ji Z."/>
            <person name="Zhou Q."/>
            <person name="Hu M."/>
            <person name="Wang Y."/>
            <person name="Chen M."/>
            <person name="Xu Y."/>
            <person name="Jin H."/>
            <person name="Xiao X."/>
            <person name="Hu G."/>
            <person name="Bao F."/>
            <person name="Hu Y."/>
            <person name="Wan P."/>
            <person name="Li L."/>
            <person name="Deng X."/>
            <person name="Kuang T."/>
            <person name="Xiang C."/>
            <person name="Zhu J.K."/>
            <person name="Oliver M.J."/>
            <person name="He Y."/>
        </authorList>
    </citation>
    <scope>NUCLEOTIDE SEQUENCE [LARGE SCALE GENOMIC DNA]</scope>
    <source>
        <strain evidence="3">cv. XS01</strain>
    </source>
</reference>
<name>A0A2Z7DGE3_9LAMI</name>
<evidence type="ECO:0000256" key="1">
    <source>
        <dbReference type="SAM" id="MobiDB-lite"/>
    </source>
</evidence>
<dbReference type="EMBL" id="KQ987933">
    <property type="protein sequence ID" value="KZV56643.1"/>
    <property type="molecule type" value="Genomic_DNA"/>
</dbReference>